<dbReference type="CDD" id="cd03467">
    <property type="entry name" value="Rieske"/>
    <property type="match status" value="1"/>
</dbReference>
<dbReference type="Proteomes" id="UP000028868">
    <property type="component" value="Unassembled WGS sequence"/>
</dbReference>
<evidence type="ECO:0000313" key="7">
    <source>
        <dbReference type="Proteomes" id="UP000028868"/>
    </source>
</evidence>
<keyword evidence="6" id="KW-0560">Oxidoreductase</keyword>
<dbReference type="GO" id="GO:0051537">
    <property type="term" value="F:2 iron, 2 sulfur cluster binding"/>
    <property type="evidence" value="ECO:0007669"/>
    <property type="project" value="UniProtKB-KW"/>
</dbReference>
<dbReference type="Pfam" id="PF00355">
    <property type="entry name" value="Rieske"/>
    <property type="match status" value="1"/>
</dbReference>
<keyword evidence="1" id="KW-0001">2Fe-2S</keyword>
<dbReference type="GO" id="GO:0051213">
    <property type="term" value="F:dioxygenase activity"/>
    <property type="evidence" value="ECO:0007669"/>
    <property type="project" value="UniProtKB-KW"/>
</dbReference>
<reference evidence="6 7" key="2">
    <citation type="submission" date="2014-05" db="EMBL/GenBank/DDBJ databases">
        <title>Draft genome sequence of Halobacillus karajensis HK-03.</title>
        <authorList>
            <person name="Khelaifia S."/>
            <person name="Croce O."/>
            <person name="Lagier J.C."/>
            <person name="Raoult D."/>
        </authorList>
    </citation>
    <scope>NUCLEOTIDE SEQUENCE [LARGE SCALE GENOMIC DNA]</scope>
    <source>
        <strain evidence="6 7">HD-03</strain>
    </source>
</reference>
<keyword evidence="6" id="KW-0223">Dioxygenase</keyword>
<comment type="caution">
    <text evidence="6">The sequence shown here is derived from an EMBL/GenBank/DDBJ whole genome shotgun (WGS) entry which is preliminary data.</text>
</comment>
<evidence type="ECO:0000313" key="6">
    <source>
        <dbReference type="EMBL" id="CDQ23832.1"/>
    </source>
</evidence>
<evidence type="ECO:0000259" key="5">
    <source>
        <dbReference type="PROSITE" id="PS51296"/>
    </source>
</evidence>
<keyword evidence="2" id="KW-0479">Metal-binding</keyword>
<feature type="domain" description="Rieske" evidence="5">
    <location>
        <begin position="4"/>
        <end position="117"/>
    </location>
</feature>
<dbReference type="RefSeq" id="WP_035508206.1">
    <property type="nucleotide sequence ID" value="NZ_CCDH010000003.1"/>
</dbReference>
<dbReference type="AlphaFoldDB" id="A0A024P657"/>
<sequence length="119" mass="13771">MKEQVVCKTTDIQPGEMMESYFGKQNVLICRTPDGEFYAFMNQCNHQGAPLHRGMICGATTDQSEPGEYHYCHKGEILRCPWHGREFDIKNEGRMLANPDKKIPSFNIRIEDEKVIVYK</sequence>
<organism evidence="6 7">
    <name type="scientific">Halobacillus karajensis</name>
    <dbReference type="NCBI Taxonomy" id="195088"/>
    <lineage>
        <taxon>Bacteria</taxon>
        <taxon>Bacillati</taxon>
        <taxon>Bacillota</taxon>
        <taxon>Bacilli</taxon>
        <taxon>Bacillales</taxon>
        <taxon>Bacillaceae</taxon>
        <taxon>Halobacillus</taxon>
    </lineage>
</organism>
<dbReference type="GO" id="GO:0016705">
    <property type="term" value="F:oxidoreductase activity, acting on paired donors, with incorporation or reduction of molecular oxygen"/>
    <property type="evidence" value="ECO:0007669"/>
    <property type="project" value="UniProtKB-ARBA"/>
</dbReference>
<gene>
    <name evidence="6" type="ORF">BN983_02085</name>
</gene>
<dbReference type="SUPFAM" id="SSF50022">
    <property type="entry name" value="ISP domain"/>
    <property type="match status" value="1"/>
</dbReference>
<protein>
    <submittedName>
        <fullName evidence="6">3-phenylpropionate dioxygenase ferredoxin subunit</fullName>
    </submittedName>
</protein>
<keyword evidence="3" id="KW-0408">Iron</keyword>
<evidence type="ECO:0000256" key="4">
    <source>
        <dbReference type="ARBA" id="ARBA00023014"/>
    </source>
</evidence>
<reference evidence="7" key="1">
    <citation type="submission" date="2014-03" db="EMBL/GenBank/DDBJ databases">
        <authorList>
            <person name="Urmite Genomes U."/>
        </authorList>
    </citation>
    <scope>NUCLEOTIDE SEQUENCE [LARGE SCALE GENOMIC DNA]</scope>
    <source>
        <strain evidence="7">HD-03</strain>
    </source>
</reference>
<name>A0A024P657_9BACI</name>
<evidence type="ECO:0000256" key="2">
    <source>
        <dbReference type="ARBA" id="ARBA00022723"/>
    </source>
</evidence>
<keyword evidence="4" id="KW-0411">Iron-sulfur</keyword>
<dbReference type="PROSITE" id="PS51296">
    <property type="entry name" value="RIESKE"/>
    <property type="match status" value="1"/>
</dbReference>
<dbReference type="InterPro" id="IPR036922">
    <property type="entry name" value="Rieske_2Fe-2S_sf"/>
</dbReference>
<dbReference type="GO" id="GO:0004497">
    <property type="term" value="F:monooxygenase activity"/>
    <property type="evidence" value="ECO:0007669"/>
    <property type="project" value="UniProtKB-ARBA"/>
</dbReference>
<dbReference type="OrthoDB" id="9795104at2"/>
<keyword evidence="7" id="KW-1185">Reference proteome</keyword>
<evidence type="ECO:0000256" key="3">
    <source>
        <dbReference type="ARBA" id="ARBA00023004"/>
    </source>
</evidence>
<dbReference type="EMBL" id="CCDI010000002">
    <property type="protein sequence ID" value="CDQ23832.1"/>
    <property type="molecule type" value="Genomic_DNA"/>
</dbReference>
<dbReference type="PANTHER" id="PTHR21496">
    <property type="entry name" value="FERREDOXIN-RELATED"/>
    <property type="match status" value="1"/>
</dbReference>
<dbReference type="PANTHER" id="PTHR21496:SF23">
    <property type="entry name" value="3-PHENYLPROPIONATE_CINNAMIC ACID DIOXYGENASE FERREDOXIN SUBUNIT"/>
    <property type="match status" value="1"/>
</dbReference>
<dbReference type="Gene3D" id="2.102.10.10">
    <property type="entry name" value="Rieske [2Fe-2S] iron-sulphur domain"/>
    <property type="match status" value="1"/>
</dbReference>
<dbReference type="GO" id="GO:0046872">
    <property type="term" value="F:metal ion binding"/>
    <property type="evidence" value="ECO:0007669"/>
    <property type="project" value="UniProtKB-KW"/>
</dbReference>
<dbReference type="InterPro" id="IPR017941">
    <property type="entry name" value="Rieske_2Fe-2S"/>
</dbReference>
<accession>A0A024P657</accession>
<evidence type="ECO:0000256" key="1">
    <source>
        <dbReference type="ARBA" id="ARBA00022714"/>
    </source>
</evidence>
<proteinExistence type="predicted"/>